<dbReference type="AlphaFoldDB" id="A0AB39S824"/>
<dbReference type="NCBIfam" id="NF047389">
    <property type="entry name" value="ATPase_Sll1717"/>
    <property type="match status" value="1"/>
</dbReference>
<dbReference type="InterPro" id="IPR059206">
    <property type="entry name" value="Sll1717-like"/>
</dbReference>
<evidence type="ECO:0008006" key="2">
    <source>
        <dbReference type="Google" id="ProtNLM"/>
    </source>
</evidence>
<name>A0AB39S824_9ACTN</name>
<reference evidence="1" key="1">
    <citation type="submission" date="2024-07" db="EMBL/GenBank/DDBJ databases">
        <authorList>
            <person name="Yu S.T."/>
        </authorList>
    </citation>
    <scope>NUCLEOTIDE SEQUENCE</scope>
    <source>
        <strain evidence="1">R35</strain>
    </source>
</reference>
<accession>A0AB39S824</accession>
<proteinExistence type="predicted"/>
<dbReference type="EMBL" id="CP163440">
    <property type="protein sequence ID" value="XDQ64482.1"/>
    <property type="molecule type" value="Genomic_DNA"/>
</dbReference>
<dbReference type="RefSeq" id="WP_369261109.1">
    <property type="nucleotide sequence ID" value="NZ_CP163440.1"/>
</dbReference>
<sequence>MADGPVLADLHFGREDAERDVKDGLLLRGGFLPNAAFRASVSGRKMLIIGRKGSGKSAICMQLMAAGGHNGAKALVSPDEAAGEEIRRFELQGLPGDSAKALIWRYVFAVHAARHLVTHARNAHGRRPDSVKTLGRFLKQNGESADGAGLGDRLAQGARGLQTSLSLEAFGVKASVDLGQSPSEGAQATRQLDVVEHGVAQAFADLRCDTVHAPLLLMVDQLEQVWSAEPDSNSMVIGLLLAAKHAASLYGRSIRLLLFLRADIYDSLSFGEGDKFRGDELRIVWTEQALRDLALARARASAGAGLTAEQLWRDFFPETVGGEETATFLFGRCLPRPRDAIQFLNLCQETAWLIHGRERITEADVLQASRQFSSWKLKDLTLEYLVAHPFLKHLFPLFQNTGYVVTRAALGSRFEEAAGTLHRLFPAYADALTLAGVIDILYAVGFLGVRRGSDVVFAGDDDLPVQPHETELHVHRCFREALGATTAIDIRRYEPLVAGARIASGSFGPAASATTALNRDDRLVRELIRSCHSVFSQVGRAVGPLSYEVRDEIFQQITRVLDDANRLATDTSSVDVDDHLLVTAHYFTTLAAQVLASGLDDTSGAGGVAHRIEEEARRLRRLAGGSYGGSGNSSGT</sequence>
<protein>
    <recommendedName>
        <fullName evidence="2">ATP-binding protein</fullName>
    </recommendedName>
</protein>
<organism evidence="1">
    <name type="scientific">Streptomyces sp. R35</name>
    <dbReference type="NCBI Taxonomy" id="3238630"/>
    <lineage>
        <taxon>Bacteria</taxon>
        <taxon>Bacillati</taxon>
        <taxon>Actinomycetota</taxon>
        <taxon>Actinomycetes</taxon>
        <taxon>Kitasatosporales</taxon>
        <taxon>Streptomycetaceae</taxon>
        <taxon>Streptomyces</taxon>
    </lineage>
</organism>
<evidence type="ECO:0000313" key="1">
    <source>
        <dbReference type="EMBL" id="XDQ64482.1"/>
    </source>
</evidence>
<gene>
    <name evidence="1" type="ORF">AB5J50_28690</name>
</gene>